<sequence length="96" mass="11377">MRSTLMQDLVTLLNQIYSSGVLPKEWLTRIFICIAKKKKVRECSDYCTISLMFHMLKLLLKVIHNRINHKLDIYVNDTQLGFRKGLGTREHLFFFT</sequence>
<protein>
    <recommendedName>
        <fullName evidence="3">Reverse transcriptase domain-containing protein</fullName>
    </recommendedName>
</protein>
<dbReference type="EMBL" id="OU898283">
    <property type="protein sequence ID" value="CAG9839097.1"/>
    <property type="molecule type" value="Genomic_DNA"/>
</dbReference>
<evidence type="ECO:0008006" key="3">
    <source>
        <dbReference type="Google" id="ProtNLM"/>
    </source>
</evidence>
<dbReference type="Proteomes" id="UP001153709">
    <property type="component" value="Chromosome 8"/>
</dbReference>
<reference evidence="1" key="1">
    <citation type="submission" date="2022-01" db="EMBL/GenBank/DDBJ databases">
        <authorList>
            <person name="King R."/>
        </authorList>
    </citation>
    <scope>NUCLEOTIDE SEQUENCE</scope>
</reference>
<keyword evidence="2" id="KW-1185">Reference proteome</keyword>
<dbReference type="AlphaFoldDB" id="A0A9N9TB68"/>
<dbReference type="PANTHER" id="PTHR19446">
    <property type="entry name" value="REVERSE TRANSCRIPTASES"/>
    <property type="match status" value="1"/>
</dbReference>
<evidence type="ECO:0000313" key="1">
    <source>
        <dbReference type="EMBL" id="CAG9839097.1"/>
    </source>
</evidence>
<organism evidence="1 2">
    <name type="scientific">Diabrotica balteata</name>
    <name type="common">Banded cucumber beetle</name>
    <dbReference type="NCBI Taxonomy" id="107213"/>
    <lineage>
        <taxon>Eukaryota</taxon>
        <taxon>Metazoa</taxon>
        <taxon>Ecdysozoa</taxon>
        <taxon>Arthropoda</taxon>
        <taxon>Hexapoda</taxon>
        <taxon>Insecta</taxon>
        <taxon>Pterygota</taxon>
        <taxon>Neoptera</taxon>
        <taxon>Endopterygota</taxon>
        <taxon>Coleoptera</taxon>
        <taxon>Polyphaga</taxon>
        <taxon>Cucujiformia</taxon>
        <taxon>Chrysomeloidea</taxon>
        <taxon>Chrysomelidae</taxon>
        <taxon>Galerucinae</taxon>
        <taxon>Diabroticina</taxon>
        <taxon>Diabroticites</taxon>
        <taxon>Diabrotica</taxon>
    </lineage>
</organism>
<accession>A0A9N9TB68</accession>
<gene>
    <name evidence="1" type="ORF">DIABBA_LOCUS11899</name>
</gene>
<evidence type="ECO:0000313" key="2">
    <source>
        <dbReference type="Proteomes" id="UP001153709"/>
    </source>
</evidence>
<name>A0A9N9TB68_DIABA</name>
<proteinExistence type="predicted"/>
<dbReference type="OrthoDB" id="6765864at2759"/>